<dbReference type="Pfam" id="PF09995">
    <property type="entry name" value="MPAB_Lcp_cat"/>
    <property type="match status" value="1"/>
</dbReference>
<dbReference type="PANTHER" id="PTHR36151:SF3">
    <property type="entry name" value="ER-BOUND OXYGENASE MPAB_MPAB'_RUBBER OXYGENASE CATALYTIC DOMAIN-CONTAINING PROTEIN"/>
    <property type="match status" value="1"/>
</dbReference>
<dbReference type="GO" id="GO:0016491">
    <property type="term" value="F:oxidoreductase activity"/>
    <property type="evidence" value="ECO:0007669"/>
    <property type="project" value="InterPro"/>
</dbReference>
<proteinExistence type="predicted"/>
<dbReference type="Proteomes" id="UP000515317">
    <property type="component" value="Chromosome"/>
</dbReference>
<evidence type="ECO:0000313" key="3">
    <source>
        <dbReference type="Proteomes" id="UP000515317"/>
    </source>
</evidence>
<name>A0A6S6QUZ5_9HYPH</name>
<dbReference type="KEGG" id="tso:IZ6_10630"/>
<gene>
    <name evidence="2" type="ORF">IZ6_10630</name>
</gene>
<dbReference type="InterPro" id="IPR018713">
    <property type="entry name" value="MPAB/Lcp_cat_dom"/>
</dbReference>
<evidence type="ECO:0000313" key="2">
    <source>
        <dbReference type="EMBL" id="BCJ90328.1"/>
    </source>
</evidence>
<protein>
    <recommendedName>
        <fullName evidence="1">ER-bound oxygenase mpaB/mpaB'/Rubber oxygenase catalytic domain-containing protein</fullName>
    </recommendedName>
</protein>
<accession>A0A6S6QUZ5</accession>
<dbReference type="EMBL" id="AP023361">
    <property type="protein sequence ID" value="BCJ90328.1"/>
    <property type="molecule type" value="Genomic_DNA"/>
</dbReference>
<sequence>MVLRTQSAVYTPAVMDALRRAIRDQVRGLVGSRAGLPPVKPEDSLYPPGSACRKVHGDFTSMMIGGVSALLIQMLHPAALAGVWDHSNFRGDILGRLKRTAQFISTTTFGSVESAYEAIERVKAIHDQVHGTLPDGTSYSANDPDVLTFVHVAGASSFLKAYRLYRNPAFDHRAQDLYYREAAEIAFKLGAERVPRSVYEVEEYFEAIRPGLRSDNRTREIRNAILWQRPPSLALAPFQRIVLTAGVDLMPGWAARLHGLSVPKIGRPALRAGTKGVGALVRWALSS</sequence>
<evidence type="ECO:0000259" key="1">
    <source>
        <dbReference type="Pfam" id="PF09995"/>
    </source>
</evidence>
<reference evidence="2 3" key="1">
    <citation type="submission" date="2020-08" db="EMBL/GenBank/DDBJ databases">
        <title>Genome sequence of Rhizobiales bacterium strain IZ6.</title>
        <authorList>
            <person name="Nakai R."/>
            <person name="Naganuma T."/>
        </authorList>
    </citation>
    <scope>NUCLEOTIDE SEQUENCE [LARGE SCALE GENOMIC DNA]</scope>
    <source>
        <strain evidence="2 3">IZ6</strain>
    </source>
</reference>
<organism evidence="2 3">
    <name type="scientific">Terrihabitans soli</name>
    <dbReference type="NCBI Taxonomy" id="708113"/>
    <lineage>
        <taxon>Bacteria</taxon>
        <taxon>Pseudomonadati</taxon>
        <taxon>Pseudomonadota</taxon>
        <taxon>Alphaproteobacteria</taxon>
        <taxon>Hyphomicrobiales</taxon>
        <taxon>Terrihabitans</taxon>
    </lineage>
</organism>
<keyword evidence="3" id="KW-1185">Reference proteome</keyword>
<dbReference type="PANTHER" id="PTHR36151">
    <property type="entry name" value="BLR2777 PROTEIN"/>
    <property type="match status" value="1"/>
</dbReference>
<feature type="domain" description="ER-bound oxygenase mpaB/mpaB'/Rubber oxygenase catalytic" evidence="1">
    <location>
        <begin position="53"/>
        <end position="283"/>
    </location>
</feature>
<dbReference type="AlphaFoldDB" id="A0A6S6QUZ5"/>